<sequence>MVSDLNQPDDELAVTSDYVPGARGHAVLAVGADSDGREALAVWRLSAAGRAGGAWVLRFDEVERDAEQLVAVVRLLLDRCLIDWDAEAATSILGRIGHLLPAPMVAALEGNVLAIPDLLDEIGEQRARYDEAVERHRALSKSKIASLAWPTEVPARKELAERTSVQPAAASPVAAAALALTSAVAATAQLWEDTEQTRYRRSYLRSLGEPLPLPPRWLARLREAVASSAATSA</sequence>
<gene>
    <name evidence="1" type="ORF">E0H26_27990</name>
</gene>
<dbReference type="OrthoDB" id="3405158at2"/>
<dbReference type="InterPro" id="IPR046190">
    <property type="entry name" value="DUF6218"/>
</dbReference>
<organism evidence="1 2">
    <name type="scientific">Micromonospora zingiberis</name>
    <dbReference type="NCBI Taxonomy" id="2053011"/>
    <lineage>
        <taxon>Bacteria</taxon>
        <taxon>Bacillati</taxon>
        <taxon>Actinomycetota</taxon>
        <taxon>Actinomycetes</taxon>
        <taxon>Micromonosporales</taxon>
        <taxon>Micromonosporaceae</taxon>
        <taxon>Micromonospora</taxon>
    </lineage>
</organism>
<accession>A0A4R0FZ15</accession>
<evidence type="ECO:0000313" key="2">
    <source>
        <dbReference type="Proteomes" id="UP000292274"/>
    </source>
</evidence>
<dbReference type="Proteomes" id="UP000292274">
    <property type="component" value="Unassembled WGS sequence"/>
</dbReference>
<dbReference type="RefSeq" id="WP_131309324.1">
    <property type="nucleotide sequence ID" value="NZ_SJJR01000034.1"/>
</dbReference>
<reference evidence="1 2" key="1">
    <citation type="submission" date="2019-02" db="EMBL/GenBank/DDBJ databases">
        <title>Jishengella sp. nov., isolated from a root of Zingiber montanum.</title>
        <authorList>
            <person name="Kuncharoen N."/>
            <person name="Kudo T."/>
            <person name="Masahiro Y."/>
            <person name="Ohkuma M."/>
            <person name="Tanasupawat S."/>
        </authorList>
    </citation>
    <scope>NUCLEOTIDE SEQUENCE [LARGE SCALE GENOMIC DNA]</scope>
    <source>
        <strain evidence="1 2">PLAI 1-1</strain>
    </source>
</reference>
<dbReference type="Pfam" id="PF19726">
    <property type="entry name" value="DUF6218"/>
    <property type="match status" value="1"/>
</dbReference>
<keyword evidence="2" id="KW-1185">Reference proteome</keyword>
<protein>
    <submittedName>
        <fullName evidence="1">Uncharacterized protein</fullName>
    </submittedName>
</protein>
<dbReference type="EMBL" id="SJJR01000034">
    <property type="protein sequence ID" value="TCB89390.1"/>
    <property type="molecule type" value="Genomic_DNA"/>
</dbReference>
<dbReference type="AlphaFoldDB" id="A0A4R0FZ15"/>
<proteinExistence type="predicted"/>
<comment type="caution">
    <text evidence="1">The sequence shown here is derived from an EMBL/GenBank/DDBJ whole genome shotgun (WGS) entry which is preliminary data.</text>
</comment>
<name>A0A4R0FZ15_9ACTN</name>
<evidence type="ECO:0000313" key="1">
    <source>
        <dbReference type="EMBL" id="TCB89390.1"/>
    </source>
</evidence>